<keyword evidence="1 5" id="KW-0963">Cytoplasm</keyword>
<evidence type="ECO:0000256" key="3">
    <source>
        <dbReference type="ARBA" id="ARBA00023210"/>
    </source>
</evidence>
<dbReference type="OrthoDB" id="5294622at2"/>
<dbReference type="Pfam" id="PF07072">
    <property type="entry name" value="ZapD"/>
    <property type="match status" value="1"/>
</dbReference>
<dbReference type="InterPro" id="IPR027462">
    <property type="entry name" value="ZapD_C"/>
</dbReference>
<dbReference type="STRING" id="1938817.SAMN06296008_10882"/>
<keyword evidence="2 5" id="KW-0132">Cell division</keyword>
<proteinExistence type="inferred from homology"/>
<dbReference type="PANTHER" id="PTHR39455">
    <property type="entry name" value="CELL DIVISION PROTEIN ZAPD"/>
    <property type="match status" value="1"/>
</dbReference>
<keyword evidence="3 5" id="KW-0717">Septation</keyword>
<comment type="function">
    <text evidence="5">Cell division factor that enhances FtsZ-ring assembly. Directly interacts with FtsZ and promotes bundling of FtsZ protofilaments, with a reduction in FtsZ GTPase activity.</text>
</comment>
<organism evidence="6 7">
    <name type="scientific">Polynucleobacter kasalickyi</name>
    <dbReference type="NCBI Taxonomy" id="1938817"/>
    <lineage>
        <taxon>Bacteria</taxon>
        <taxon>Pseudomonadati</taxon>
        <taxon>Pseudomonadota</taxon>
        <taxon>Betaproteobacteria</taxon>
        <taxon>Burkholderiales</taxon>
        <taxon>Burkholderiaceae</taxon>
        <taxon>Polynucleobacter</taxon>
    </lineage>
</organism>
<dbReference type="PANTHER" id="PTHR39455:SF1">
    <property type="entry name" value="CELL DIVISION PROTEIN ZAPD"/>
    <property type="match status" value="1"/>
</dbReference>
<evidence type="ECO:0000256" key="2">
    <source>
        <dbReference type="ARBA" id="ARBA00022618"/>
    </source>
</evidence>
<dbReference type="InterPro" id="IPR009777">
    <property type="entry name" value="ZapD"/>
</dbReference>
<dbReference type="Gene3D" id="2.60.440.10">
    <property type="entry name" value="YacF-like domains"/>
    <property type="match status" value="1"/>
</dbReference>
<dbReference type="GO" id="GO:0043093">
    <property type="term" value="P:FtsZ-dependent cytokinesis"/>
    <property type="evidence" value="ECO:0007669"/>
    <property type="project" value="UniProtKB-UniRule"/>
</dbReference>
<accession>A0A1W2ACW4</accession>
<dbReference type="NCBIfam" id="NF003656">
    <property type="entry name" value="PRK05287.1-4"/>
    <property type="match status" value="1"/>
</dbReference>
<dbReference type="GO" id="GO:0032153">
    <property type="term" value="C:cell division site"/>
    <property type="evidence" value="ECO:0007669"/>
    <property type="project" value="TreeGrafter"/>
</dbReference>
<comment type="similarity">
    <text evidence="5">Belongs to the ZapD family.</text>
</comment>
<keyword evidence="7" id="KW-1185">Reference proteome</keyword>
<protein>
    <recommendedName>
        <fullName evidence="5">Cell division protein ZapD</fullName>
    </recommendedName>
    <alternativeName>
        <fullName evidence="5">Z ring-associated protein D</fullName>
    </alternativeName>
</protein>
<comment type="subunit">
    <text evidence="5">Interacts with FtsZ.</text>
</comment>
<evidence type="ECO:0000313" key="6">
    <source>
        <dbReference type="EMBL" id="SMC58565.1"/>
    </source>
</evidence>
<evidence type="ECO:0000256" key="4">
    <source>
        <dbReference type="ARBA" id="ARBA00023306"/>
    </source>
</evidence>
<dbReference type="EMBL" id="FWXJ01000008">
    <property type="protein sequence ID" value="SMC58565.1"/>
    <property type="molecule type" value="Genomic_DNA"/>
</dbReference>
<dbReference type="AlphaFoldDB" id="A0A1W2ACW4"/>
<dbReference type="GO" id="GO:0000917">
    <property type="term" value="P:division septum assembly"/>
    <property type="evidence" value="ECO:0007669"/>
    <property type="project" value="UniProtKB-KW"/>
</dbReference>
<name>A0A1W2ACW4_9BURK</name>
<reference evidence="6 7" key="1">
    <citation type="submission" date="2017-04" db="EMBL/GenBank/DDBJ databases">
        <authorList>
            <person name="Afonso C.L."/>
            <person name="Miller P.J."/>
            <person name="Scott M.A."/>
            <person name="Spackman E."/>
            <person name="Goraichik I."/>
            <person name="Dimitrov K.M."/>
            <person name="Suarez D.L."/>
            <person name="Swayne D.E."/>
        </authorList>
    </citation>
    <scope>NUCLEOTIDE SEQUENCE [LARGE SCALE GENOMIC DNA]</scope>
    <source>
        <strain evidence="6 7">VK13</strain>
    </source>
</reference>
<dbReference type="SUPFAM" id="SSF160950">
    <property type="entry name" value="YacF-like"/>
    <property type="match status" value="1"/>
</dbReference>
<evidence type="ECO:0000256" key="1">
    <source>
        <dbReference type="ARBA" id="ARBA00022490"/>
    </source>
</evidence>
<evidence type="ECO:0000313" key="7">
    <source>
        <dbReference type="Proteomes" id="UP000192708"/>
    </source>
</evidence>
<dbReference type="HAMAP" id="MF_01092">
    <property type="entry name" value="ZapD"/>
    <property type="match status" value="1"/>
</dbReference>
<sequence length="250" mass="28394">MLTYEYPSNETVRSLLRLEYLFKRQEIFMESDDPELHLNAISLLFDIGDVTSRADLKSNLLKELDRQRLYLCGFRADQAVNSDALETVIKQIEDCLATLNNLVGKPNTLINENEWLSIIRSRLSVAGGTSPVDLPSLYSWQRLPAKQRRAQLQSYTPAFNDWKTTCHLFLKLLRQSGDSKAYSTENGSFQLPLTGKTYQLIRVEVDSEVLIPEISANKHVLLIRFLQSSTTGKATAYTGPIEFNLTLCNL</sequence>
<dbReference type="Gene3D" id="1.10.3900.10">
    <property type="entry name" value="YacF-like"/>
    <property type="match status" value="1"/>
</dbReference>
<gene>
    <name evidence="5" type="primary">zapD</name>
    <name evidence="6" type="ORF">SAMN06296008_10882</name>
</gene>
<dbReference type="GO" id="GO:0005737">
    <property type="term" value="C:cytoplasm"/>
    <property type="evidence" value="ECO:0007669"/>
    <property type="project" value="UniProtKB-SubCell"/>
</dbReference>
<dbReference type="Proteomes" id="UP000192708">
    <property type="component" value="Unassembled WGS sequence"/>
</dbReference>
<dbReference type="InterPro" id="IPR036268">
    <property type="entry name" value="ZapD_sf"/>
</dbReference>
<keyword evidence="4 5" id="KW-0131">Cell cycle</keyword>
<evidence type="ECO:0000256" key="5">
    <source>
        <dbReference type="HAMAP-Rule" id="MF_01092"/>
    </source>
</evidence>
<dbReference type="RefSeq" id="WP_159460866.1">
    <property type="nucleotide sequence ID" value="NZ_FWXJ01000008.1"/>
</dbReference>
<comment type="subcellular location">
    <subcellularLocation>
        <location evidence="5">Cytoplasm</location>
    </subcellularLocation>
    <text evidence="5">Localizes to mid-cell in an FtsZ-dependent manner.</text>
</comment>